<comment type="caution">
    <text evidence="1">The sequence shown here is derived from an EMBL/GenBank/DDBJ whole genome shotgun (WGS) entry which is preliminary data.</text>
</comment>
<protein>
    <submittedName>
        <fullName evidence="1">Uncharacterized protein</fullName>
    </submittedName>
</protein>
<name>A0AAP0NNW4_9MAGN</name>
<evidence type="ECO:0000313" key="2">
    <source>
        <dbReference type="Proteomes" id="UP001420932"/>
    </source>
</evidence>
<dbReference type="Proteomes" id="UP001420932">
    <property type="component" value="Unassembled WGS sequence"/>
</dbReference>
<proteinExistence type="predicted"/>
<dbReference type="EMBL" id="JBBNAF010000009">
    <property type="protein sequence ID" value="KAK9113648.1"/>
    <property type="molecule type" value="Genomic_DNA"/>
</dbReference>
<dbReference type="AlphaFoldDB" id="A0AAP0NNW4"/>
<organism evidence="1 2">
    <name type="scientific">Stephania yunnanensis</name>
    <dbReference type="NCBI Taxonomy" id="152371"/>
    <lineage>
        <taxon>Eukaryota</taxon>
        <taxon>Viridiplantae</taxon>
        <taxon>Streptophyta</taxon>
        <taxon>Embryophyta</taxon>
        <taxon>Tracheophyta</taxon>
        <taxon>Spermatophyta</taxon>
        <taxon>Magnoliopsida</taxon>
        <taxon>Ranunculales</taxon>
        <taxon>Menispermaceae</taxon>
        <taxon>Menispermoideae</taxon>
        <taxon>Cissampelideae</taxon>
        <taxon>Stephania</taxon>
    </lineage>
</organism>
<accession>A0AAP0NNW4</accession>
<gene>
    <name evidence="1" type="ORF">Syun_020445</name>
</gene>
<evidence type="ECO:0000313" key="1">
    <source>
        <dbReference type="EMBL" id="KAK9113648.1"/>
    </source>
</evidence>
<sequence>MFTPRSSRRPHHHHDDHVVLARDLLVVKSSEDEKTFGIGVGGGACRWRVLDLATMAAAAAVQVEAFAKVEGLVVVGSVVGKVEGSVVVLMVGKVEDLSAAHDAPFRTYKIFRYLLQNELAS</sequence>
<reference evidence="1 2" key="1">
    <citation type="submission" date="2024-01" db="EMBL/GenBank/DDBJ databases">
        <title>Genome assemblies of Stephania.</title>
        <authorList>
            <person name="Yang L."/>
        </authorList>
    </citation>
    <scope>NUCLEOTIDE SEQUENCE [LARGE SCALE GENOMIC DNA]</scope>
    <source>
        <strain evidence="1">YNDBR</strain>
        <tissue evidence="1">Leaf</tissue>
    </source>
</reference>
<keyword evidence="2" id="KW-1185">Reference proteome</keyword>